<keyword evidence="4" id="KW-0067">ATP-binding</keyword>
<dbReference type="GO" id="GO:0006438">
    <property type="term" value="P:valyl-tRNA aminoacylation"/>
    <property type="evidence" value="ECO:0007669"/>
    <property type="project" value="InterPro"/>
</dbReference>
<evidence type="ECO:0000256" key="3">
    <source>
        <dbReference type="ARBA" id="ARBA00022741"/>
    </source>
</evidence>
<name>X1H479_9ZZZZ</name>
<dbReference type="AlphaFoldDB" id="X1H479"/>
<dbReference type="EMBL" id="BARU01019371">
    <property type="protein sequence ID" value="GAH51905.1"/>
    <property type="molecule type" value="Genomic_DNA"/>
</dbReference>
<evidence type="ECO:0000256" key="5">
    <source>
        <dbReference type="ARBA" id="ARBA00022917"/>
    </source>
</evidence>
<keyword evidence="2" id="KW-0436">Ligase</keyword>
<comment type="catalytic activity">
    <reaction evidence="8">
        <text>tRNA(Val) + L-valine + ATP = L-valyl-tRNA(Val) + AMP + diphosphate</text>
        <dbReference type="Rhea" id="RHEA:10704"/>
        <dbReference type="Rhea" id="RHEA-COMP:9672"/>
        <dbReference type="Rhea" id="RHEA-COMP:9708"/>
        <dbReference type="ChEBI" id="CHEBI:30616"/>
        <dbReference type="ChEBI" id="CHEBI:33019"/>
        <dbReference type="ChEBI" id="CHEBI:57762"/>
        <dbReference type="ChEBI" id="CHEBI:78442"/>
        <dbReference type="ChEBI" id="CHEBI:78537"/>
        <dbReference type="ChEBI" id="CHEBI:456215"/>
        <dbReference type="EC" id="6.1.1.9"/>
    </reaction>
</comment>
<dbReference type="InterPro" id="IPR010978">
    <property type="entry name" value="tRNA-bd_arm"/>
</dbReference>
<dbReference type="FunFam" id="1.10.287.380:FF:000001">
    <property type="entry name" value="Valine--tRNA ligase"/>
    <property type="match status" value="1"/>
</dbReference>
<dbReference type="GO" id="GO:0005524">
    <property type="term" value="F:ATP binding"/>
    <property type="evidence" value="ECO:0007669"/>
    <property type="project" value="UniProtKB-KW"/>
</dbReference>
<evidence type="ECO:0000256" key="9">
    <source>
        <dbReference type="SAM" id="Coils"/>
    </source>
</evidence>
<dbReference type="EC" id="6.1.1.9" evidence="1"/>
<dbReference type="InterPro" id="IPR037118">
    <property type="entry name" value="Val-tRNA_synth_C_sf"/>
</dbReference>
<dbReference type="Pfam" id="PF10458">
    <property type="entry name" value="Val_tRNA-synt_C"/>
    <property type="match status" value="1"/>
</dbReference>
<evidence type="ECO:0000256" key="4">
    <source>
        <dbReference type="ARBA" id="ARBA00022840"/>
    </source>
</evidence>
<evidence type="ECO:0000256" key="6">
    <source>
        <dbReference type="ARBA" id="ARBA00023146"/>
    </source>
</evidence>
<dbReference type="GO" id="GO:0005737">
    <property type="term" value="C:cytoplasm"/>
    <property type="evidence" value="ECO:0007669"/>
    <property type="project" value="InterPro"/>
</dbReference>
<gene>
    <name evidence="11" type="ORF">S03H2_31900</name>
</gene>
<evidence type="ECO:0000256" key="8">
    <source>
        <dbReference type="ARBA" id="ARBA00047552"/>
    </source>
</evidence>
<reference evidence="11" key="1">
    <citation type="journal article" date="2014" name="Front. Microbiol.">
        <title>High frequency of phylogenetically diverse reductive dehalogenase-homologous genes in deep subseafloor sedimentary metagenomes.</title>
        <authorList>
            <person name="Kawai M."/>
            <person name="Futagami T."/>
            <person name="Toyoda A."/>
            <person name="Takaki Y."/>
            <person name="Nishi S."/>
            <person name="Hori S."/>
            <person name="Arai W."/>
            <person name="Tsubouchi T."/>
            <person name="Morono Y."/>
            <person name="Uchiyama I."/>
            <person name="Ito T."/>
            <person name="Fujiyama A."/>
            <person name="Inagaki F."/>
            <person name="Takami H."/>
        </authorList>
    </citation>
    <scope>NUCLEOTIDE SEQUENCE</scope>
    <source>
        <strain evidence="11">Expedition CK06-06</strain>
    </source>
</reference>
<evidence type="ECO:0000256" key="2">
    <source>
        <dbReference type="ARBA" id="ARBA00022598"/>
    </source>
</evidence>
<protein>
    <recommendedName>
        <fullName evidence="1">valine--tRNA ligase</fullName>
        <ecNumber evidence="1">6.1.1.9</ecNumber>
    </recommendedName>
    <alternativeName>
        <fullName evidence="7">Valyl-tRNA synthetase</fullName>
    </alternativeName>
</protein>
<keyword evidence="9" id="KW-0175">Coiled coil</keyword>
<dbReference type="InterPro" id="IPR019499">
    <property type="entry name" value="Val-tRNA_synth_tRNA-bd"/>
</dbReference>
<proteinExistence type="predicted"/>
<keyword evidence="5" id="KW-0648">Protein biosynthesis</keyword>
<dbReference type="Gene3D" id="1.10.287.380">
    <property type="entry name" value="Valyl-tRNA synthetase, C-terminal domain"/>
    <property type="match status" value="1"/>
</dbReference>
<evidence type="ECO:0000256" key="7">
    <source>
        <dbReference type="ARBA" id="ARBA00029936"/>
    </source>
</evidence>
<accession>X1H479</accession>
<evidence type="ECO:0000313" key="11">
    <source>
        <dbReference type="EMBL" id="GAH51905.1"/>
    </source>
</evidence>
<evidence type="ECO:0000256" key="1">
    <source>
        <dbReference type="ARBA" id="ARBA00013169"/>
    </source>
</evidence>
<dbReference type="SUPFAM" id="SSF46589">
    <property type="entry name" value="tRNA-binding arm"/>
    <property type="match status" value="1"/>
</dbReference>
<keyword evidence="3" id="KW-0547">Nucleotide-binding</keyword>
<sequence>PYSQVIQTLARVRPVTFLDSRQEGRPSGNALVLVLKESEVVIPMESMVNLDAERKRMQREIEATQVEVARLEARLNDRAFLTKAPSAIVDKERDKLALRKDKLARLKQESLNLKGE</sequence>
<feature type="domain" description="Valyl-tRNA synthetase tRNA-binding arm" evidence="10">
    <location>
        <begin position="50"/>
        <end position="109"/>
    </location>
</feature>
<organism evidence="11">
    <name type="scientific">marine sediment metagenome</name>
    <dbReference type="NCBI Taxonomy" id="412755"/>
    <lineage>
        <taxon>unclassified sequences</taxon>
        <taxon>metagenomes</taxon>
        <taxon>ecological metagenomes</taxon>
    </lineage>
</organism>
<comment type="caution">
    <text evidence="11">The sequence shown here is derived from an EMBL/GenBank/DDBJ whole genome shotgun (WGS) entry which is preliminary data.</text>
</comment>
<feature type="coiled-coil region" evidence="9">
    <location>
        <begin position="47"/>
        <end position="109"/>
    </location>
</feature>
<feature type="non-terminal residue" evidence="11">
    <location>
        <position position="1"/>
    </location>
</feature>
<keyword evidence="6" id="KW-0030">Aminoacyl-tRNA synthetase</keyword>
<evidence type="ECO:0000259" key="10">
    <source>
        <dbReference type="Pfam" id="PF10458"/>
    </source>
</evidence>
<dbReference type="GO" id="GO:0004832">
    <property type="term" value="F:valine-tRNA ligase activity"/>
    <property type="evidence" value="ECO:0007669"/>
    <property type="project" value="UniProtKB-EC"/>
</dbReference>